<gene>
    <name evidence="5" type="ORF">Phou_081340</name>
</gene>
<dbReference type="GO" id="GO:0016832">
    <property type="term" value="F:aldehyde-lyase activity"/>
    <property type="evidence" value="ECO:0007669"/>
    <property type="project" value="TreeGrafter"/>
</dbReference>
<dbReference type="SUPFAM" id="SSF51182">
    <property type="entry name" value="RmlC-like cupins"/>
    <property type="match status" value="1"/>
</dbReference>
<dbReference type="InterPro" id="IPR015813">
    <property type="entry name" value="Pyrv/PenolPyrv_kinase-like_dom"/>
</dbReference>
<keyword evidence="6" id="KW-1185">Reference proteome</keyword>
<dbReference type="Gene3D" id="2.60.120.10">
    <property type="entry name" value="Jelly Rolls"/>
    <property type="match status" value="1"/>
</dbReference>
<evidence type="ECO:0000256" key="3">
    <source>
        <dbReference type="ARBA" id="ARBA00023239"/>
    </source>
</evidence>
<accession>A0A6V8KJB4</accession>
<evidence type="ECO:0000256" key="2">
    <source>
        <dbReference type="ARBA" id="ARBA00022723"/>
    </source>
</evidence>
<dbReference type="InterPro" id="IPR040442">
    <property type="entry name" value="Pyrv_kinase-like_dom_sf"/>
</dbReference>
<comment type="similarity">
    <text evidence="1">Belongs to the HpcH/HpaI aldolase family.</text>
</comment>
<evidence type="ECO:0000313" key="6">
    <source>
        <dbReference type="Proteomes" id="UP000482800"/>
    </source>
</evidence>
<feature type="domain" description="HpcH/HpaI aldolase/citrate lyase" evidence="4">
    <location>
        <begin position="25"/>
        <end position="245"/>
    </location>
</feature>
<proteinExistence type="inferred from homology"/>
<protein>
    <recommendedName>
        <fullName evidence="4">HpcH/HpaI aldolase/citrate lyase domain-containing protein</fullName>
    </recommendedName>
</protein>
<dbReference type="PANTHER" id="PTHR30502">
    <property type="entry name" value="2-KETO-3-DEOXY-L-RHAMNONATE ALDOLASE"/>
    <property type="match status" value="1"/>
</dbReference>
<dbReference type="EMBL" id="BLPF01000003">
    <property type="protein sequence ID" value="GFJ83954.1"/>
    <property type="molecule type" value="Genomic_DNA"/>
</dbReference>
<dbReference type="InterPro" id="IPR005000">
    <property type="entry name" value="Aldolase/citrate-lyase_domain"/>
</dbReference>
<dbReference type="GO" id="GO:0005737">
    <property type="term" value="C:cytoplasm"/>
    <property type="evidence" value="ECO:0007669"/>
    <property type="project" value="TreeGrafter"/>
</dbReference>
<name>A0A6V8KJB4_9ACTN</name>
<evidence type="ECO:0000313" key="5">
    <source>
        <dbReference type="EMBL" id="GFJ83954.1"/>
    </source>
</evidence>
<dbReference type="Proteomes" id="UP000482800">
    <property type="component" value="Unassembled WGS sequence"/>
</dbReference>
<dbReference type="SUPFAM" id="SSF51621">
    <property type="entry name" value="Phosphoenolpyruvate/pyruvate domain"/>
    <property type="match status" value="1"/>
</dbReference>
<dbReference type="InterPro" id="IPR014710">
    <property type="entry name" value="RmlC-like_jellyroll"/>
</dbReference>
<dbReference type="InterPro" id="IPR011051">
    <property type="entry name" value="RmlC_Cupin_sf"/>
</dbReference>
<dbReference type="GO" id="GO:0046872">
    <property type="term" value="F:metal ion binding"/>
    <property type="evidence" value="ECO:0007669"/>
    <property type="project" value="UniProtKB-KW"/>
</dbReference>
<sequence length="565" mass="60840">MTAVENRQGFARRLASTTRCLVGTWVKIPAVEPVEILADAGFDFIVIDQEHAPLTLEFAYQATVVAQGAGMSVLVRVPDRSGGYLQRLLDTGVDGILVPRVTSVAEASAAVRQMLFSPGGDRGIGITSRAGRWGGLAREEYLRFGDQEVMRAVQLEERAAIEAVDDILAVPGLNGVFLGMGDLQLSSGLPQSDPSIQKLVDKLLSAAAARGVPAGTAVQTAEQAAAAADRGYRYVMVSNDTSVLRSAAAAVVADVRSRLSEGTTMAYDASDLRSTLPAATTAVPERFSGSEHVRFRDLAPVEKTEGAATWYARGQNFVVGYSEVDGTVSFARTGQPDEYVVLLADDALTAQVRTPGEQVAAAGRTMLVVPPGDSTVTVTGQGRVLRLLTTRSADVASLAANAGSYTEPHENIPPFQPWPEPVGGYRVRAYDLTVTPLSNPPFRLYRCTTFMVNFIDPKQGPRDPAKLSPHKHDDFEQCSIVLAGQYVHHIRWPWTTNRANWREDEHEVTEAPSVTVIPPPSLHTSEAIGAGENHLIDVFCPPRFDFSAMEGWVFNAADYPAPPGR</sequence>
<keyword evidence="3" id="KW-0456">Lyase</keyword>
<comment type="caution">
    <text evidence="5">The sequence shown here is derived from an EMBL/GenBank/DDBJ whole genome shotgun (WGS) entry which is preliminary data.</text>
</comment>
<dbReference type="InterPro" id="IPR050251">
    <property type="entry name" value="HpcH-HpaI_aldolase"/>
</dbReference>
<dbReference type="Gene3D" id="3.20.20.60">
    <property type="entry name" value="Phosphoenolpyruvate-binding domains"/>
    <property type="match status" value="1"/>
</dbReference>
<reference evidence="5 6" key="1">
    <citation type="submission" date="2020-03" db="EMBL/GenBank/DDBJ databases">
        <title>Whole genome shotgun sequence of Phytohabitans houttuyneae NBRC 108639.</title>
        <authorList>
            <person name="Komaki H."/>
            <person name="Tamura T."/>
        </authorList>
    </citation>
    <scope>NUCLEOTIDE SEQUENCE [LARGE SCALE GENOMIC DNA]</scope>
    <source>
        <strain evidence="5 6">NBRC 108639</strain>
    </source>
</reference>
<evidence type="ECO:0000256" key="1">
    <source>
        <dbReference type="ARBA" id="ARBA00005568"/>
    </source>
</evidence>
<dbReference type="Pfam" id="PF03328">
    <property type="entry name" value="HpcH_HpaI"/>
    <property type="match status" value="1"/>
</dbReference>
<dbReference type="AlphaFoldDB" id="A0A6V8KJB4"/>
<keyword evidence="2" id="KW-0479">Metal-binding</keyword>
<dbReference type="PANTHER" id="PTHR30502:SF0">
    <property type="entry name" value="PHOSPHOENOLPYRUVATE CARBOXYLASE FAMILY PROTEIN"/>
    <property type="match status" value="1"/>
</dbReference>
<dbReference type="RefSeq" id="WP_246274228.1">
    <property type="nucleotide sequence ID" value="NZ_BLPF01000003.1"/>
</dbReference>
<organism evidence="5 6">
    <name type="scientific">Phytohabitans houttuyneae</name>
    <dbReference type="NCBI Taxonomy" id="1076126"/>
    <lineage>
        <taxon>Bacteria</taxon>
        <taxon>Bacillati</taxon>
        <taxon>Actinomycetota</taxon>
        <taxon>Actinomycetes</taxon>
        <taxon>Micromonosporales</taxon>
        <taxon>Micromonosporaceae</taxon>
    </lineage>
</organism>
<evidence type="ECO:0000259" key="4">
    <source>
        <dbReference type="Pfam" id="PF03328"/>
    </source>
</evidence>
<reference evidence="5 6" key="2">
    <citation type="submission" date="2020-03" db="EMBL/GenBank/DDBJ databases">
        <authorList>
            <person name="Ichikawa N."/>
            <person name="Kimura A."/>
            <person name="Kitahashi Y."/>
            <person name="Uohara A."/>
        </authorList>
    </citation>
    <scope>NUCLEOTIDE SEQUENCE [LARGE SCALE GENOMIC DNA]</scope>
    <source>
        <strain evidence="5 6">NBRC 108639</strain>
    </source>
</reference>